<evidence type="ECO:0000259" key="2">
    <source>
        <dbReference type="Pfam" id="PF03364"/>
    </source>
</evidence>
<keyword evidence="4" id="KW-1185">Reference proteome</keyword>
<dbReference type="CDD" id="cd08861">
    <property type="entry name" value="OtcD1_ARO-CYC_like"/>
    <property type="match status" value="1"/>
</dbReference>
<proteinExistence type="inferred from homology"/>
<dbReference type="Proteomes" id="UP000267418">
    <property type="component" value="Unassembled WGS sequence"/>
</dbReference>
<dbReference type="EMBL" id="RXOE01000005">
    <property type="protein sequence ID" value="RTQ32925.1"/>
    <property type="molecule type" value="Genomic_DNA"/>
</dbReference>
<comment type="similarity">
    <text evidence="1">Belongs to the ribosome association toxin RatA family.</text>
</comment>
<dbReference type="AlphaFoldDB" id="A0A431TJH9"/>
<reference evidence="3 4" key="1">
    <citation type="submission" date="2018-12" db="EMBL/GenBank/DDBJ databases">
        <title>The genome of Variovorax gossypii DSM 100435.</title>
        <authorList>
            <person name="Gao J."/>
            <person name="Sun J."/>
        </authorList>
    </citation>
    <scope>NUCLEOTIDE SEQUENCE [LARGE SCALE GENOMIC DNA]</scope>
    <source>
        <strain evidence="3 4">DSM 100435</strain>
    </source>
</reference>
<evidence type="ECO:0000313" key="3">
    <source>
        <dbReference type="EMBL" id="RTQ32925.1"/>
    </source>
</evidence>
<protein>
    <submittedName>
        <fullName evidence="3">Cyclase</fullName>
    </submittedName>
</protein>
<evidence type="ECO:0000313" key="4">
    <source>
        <dbReference type="Proteomes" id="UP000267418"/>
    </source>
</evidence>
<evidence type="ECO:0000256" key="1">
    <source>
        <dbReference type="ARBA" id="ARBA00008918"/>
    </source>
</evidence>
<dbReference type="OrthoDB" id="9134299at2"/>
<organism evidence="3 4">
    <name type="scientific">Variovorax gossypii</name>
    <dbReference type="NCBI Taxonomy" id="1679495"/>
    <lineage>
        <taxon>Bacteria</taxon>
        <taxon>Pseudomonadati</taxon>
        <taxon>Pseudomonadota</taxon>
        <taxon>Betaproteobacteria</taxon>
        <taxon>Burkholderiales</taxon>
        <taxon>Comamonadaceae</taxon>
        <taxon>Variovorax</taxon>
    </lineage>
</organism>
<name>A0A431TJH9_9BURK</name>
<comment type="caution">
    <text evidence="3">The sequence shown here is derived from an EMBL/GenBank/DDBJ whole genome shotgun (WGS) entry which is preliminary data.</text>
</comment>
<dbReference type="InterPro" id="IPR005031">
    <property type="entry name" value="COQ10_START"/>
</dbReference>
<dbReference type="SUPFAM" id="SSF55961">
    <property type="entry name" value="Bet v1-like"/>
    <property type="match status" value="1"/>
</dbReference>
<feature type="domain" description="Coenzyme Q-binding protein COQ10 START" evidence="2">
    <location>
        <begin position="15"/>
        <end position="135"/>
    </location>
</feature>
<dbReference type="Gene3D" id="3.30.530.20">
    <property type="match status" value="1"/>
</dbReference>
<accession>A0A431TJH9</accession>
<sequence>MPDVNSSLAMGPMDRELLWRTLCDFEHYPDFMQDVLEVRVERRSATEILSHWRVLLNGSELSWTERDLLTDDHRIVFEQTDGDLEVWQGEWRVLDAGDGSLSVELDVSFDLGIPSLAEVLHPIGERAIRANSRQMLEGIRTRMAAADGLLVGS</sequence>
<dbReference type="InterPro" id="IPR023393">
    <property type="entry name" value="START-like_dom_sf"/>
</dbReference>
<dbReference type="RefSeq" id="WP_126472181.1">
    <property type="nucleotide sequence ID" value="NZ_RXOE01000005.1"/>
</dbReference>
<dbReference type="Pfam" id="PF03364">
    <property type="entry name" value="Polyketide_cyc"/>
    <property type="match status" value="1"/>
</dbReference>
<gene>
    <name evidence="3" type="ORF">EJP69_19690</name>
</gene>